<comment type="caution">
    <text evidence="1">The sequence shown here is derived from an EMBL/GenBank/DDBJ whole genome shotgun (WGS) entry which is preliminary data.</text>
</comment>
<evidence type="ECO:0000313" key="2">
    <source>
        <dbReference type="Proteomes" id="UP000807159"/>
    </source>
</evidence>
<dbReference type="Proteomes" id="UP000807159">
    <property type="component" value="Chromosome 7"/>
</dbReference>
<sequence length="80" mass="9295">ECSSFVVAVRAPLVDMLYESDPTLEEVPPQIHVHEHGRVWCRCNNLSRLETSRTSEDFSDFKDLPWELKEVRGLEGCNYK</sequence>
<name>A0A8T2YE06_POPDE</name>
<feature type="non-terminal residue" evidence="1">
    <location>
        <position position="1"/>
    </location>
</feature>
<dbReference type="EMBL" id="JACEGQ020000007">
    <property type="protein sequence ID" value="KAH8503403.1"/>
    <property type="molecule type" value="Genomic_DNA"/>
</dbReference>
<protein>
    <submittedName>
        <fullName evidence="1">Uncharacterized protein</fullName>
    </submittedName>
</protein>
<evidence type="ECO:0000313" key="1">
    <source>
        <dbReference type="EMBL" id="KAH8503403.1"/>
    </source>
</evidence>
<accession>A0A8T2YE06</accession>
<dbReference type="AlphaFoldDB" id="A0A8T2YE06"/>
<gene>
    <name evidence="1" type="ORF">H0E87_014614</name>
</gene>
<keyword evidence="2" id="KW-1185">Reference proteome</keyword>
<reference evidence="1" key="1">
    <citation type="journal article" date="2021" name="J. Hered.">
        <title>Genome Assembly of Salicaceae Populus deltoides (Eastern Cottonwood) I-69 Based on Nanopore Sequencing and Hi-C Technologies.</title>
        <authorList>
            <person name="Bai S."/>
            <person name="Wu H."/>
            <person name="Zhang J."/>
            <person name="Pan Z."/>
            <person name="Zhao W."/>
            <person name="Li Z."/>
            <person name="Tong C."/>
        </authorList>
    </citation>
    <scope>NUCLEOTIDE SEQUENCE</scope>
    <source>
        <tissue evidence="1">Leaf</tissue>
    </source>
</reference>
<organism evidence="1 2">
    <name type="scientific">Populus deltoides</name>
    <name type="common">Eastern poplar</name>
    <name type="synonym">Eastern cottonwood</name>
    <dbReference type="NCBI Taxonomy" id="3696"/>
    <lineage>
        <taxon>Eukaryota</taxon>
        <taxon>Viridiplantae</taxon>
        <taxon>Streptophyta</taxon>
        <taxon>Embryophyta</taxon>
        <taxon>Tracheophyta</taxon>
        <taxon>Spermatophyta</taxon>
        <taxon>Magnoliopsida</taxon>
        <taxon>eudicotyledons</taxon>
        <taxon>Gunneridae</taxon>
        <taxon>Pentapetalae</taxon>
        <taxon>rosids</taxon>
        <taxon>fabids</taxon>
        <taxon>Malpighiales</taxon>
        <taxon>Salicaceae</taxon>
        <taxon>Saliceae</taxon>
        <taxon>Populus</taxon>
    </lineage>
</organism>
<proteinExistence type="predicted"/>